<dbReference type="InParanoid" id="A0A067M7T2"/>
<sequence length="230" mass="26842">MHDSDLEAWNEFFDNPDVQGLMKFAEDVFKTWFPQHYEYYKRCLEDHLEHDKECGDPKKPLRRPHPTMLFAAMEVNTGPHTGCKCHKDHKNLAFGLCMLIILGMFDHTQGGQLVLHELKVVIELAPGDVIFFPSALITHQNLPILPHEFRYSITGYTASNLFQLRDQRFHSKAQVRRLIKQEVEAIRKGKGNQHYLEELKLIVDSPKDGMKRWGGSWKLFSTIEQLRRSQ</sequence>
<gene>
    <name evidence="1" type="ORF">BOTBODRAFT_147163</name>
</gene>
<dbReference type="Proteomes" id="UP000027195">
    <property type="component" value="Unassembled WGS sequence"/>
</dbReference>
<organism evidence="1 2">
    <name type="scientific">Botryobasidium botryosum (strain FD-172 SS1)</name>
    <dbReference type="NCBI Taxonomy" id="930990"/>
    <lineage>
        <taxon>Eukaryota</taxon>
        <taxon>Fungi</taxon>
        <taxon>Dikarya</taxon>
        <taxon>Basidiomycota</taxon>
        <taxon>Agaricomycotina</taxon>
        <taxon>Agaricomycetes</taxon>
        <taxon>Cantharellales</taxon>
        <taxon>Botryobasidiaceae</taxon>
        <taxon>Botryobasidium</taxon>
    </lineage>
</organism>
<accession>A0A067M7T2</accession>
<dbReference type="AlphaFoldDB" id="A0A067M7T2"/>
<name>A0A067M7T2_BOTB1</name>
<evidence type="ECO:0000313" key="2">
    <source>
        <dbReference type="Proteomes" id="UP000027195"/>
    </source>
</evidence>
<dbReference type="EMBL" id="KL198057">
    <property type="protein sequence ID" value="KDQ11634.1"/>
    <property type="molecule type" value="Genomic_DNA"/>
</dbReference>
<dbReference type="STRING" id="930990.A0A067M7T2"/>
<proteinExistence type="predicted"/>
<evidence type="ECO:0000313" key="1">
    <source>
        <dbReference type="EMBL" id="KDQ11634.1"/>
    </source>
</evidence>
<dbReference type="OrthoDB" id="3253621at2759"/>
<protein>
    <submittedName>
        <fullName evidence="1">Uncharacterized protein</fullName>
    </submittedName>
</protein>
<dbReference type="Gene3D" id="3.60.130.30">
    <property type="match status" value="1"/>
</dbReference>
<reference evidence="2" key="1">
    <citation type="journal article" date="2014" name="Proc. Natl. Acad. Sci. U.S.A.">
        <title>Extensive sampling of basidiomycete genomes demonstrates inadequacy of the white-rot/brown-rot paradigm for wood decay fungi.</title>
        <authorList>
            <person name="Riley R."/>
            <person name="Salamov A.A."/>
            <person name="Brown D.W."/>
            <person name="Nagy L.G."/>
            <person name="Floudas D."/>
            <person name="Held B.W."/>
            <person name="Levasseur A."/>
            <person name="Lombard V."/>
            <person name="Morin E."/>
            <person name="Otillar R."/>
            <person name="Lindquist E.A."/>
            <person name="Sun H."/>
            <person name="LaButti K.M."/>
            <person name="Schmutz J."/>
            <person name="Jabbour D."/>
            <person name="Luo H."/>
            <person name="Baker S.E."/>
            <person name="Pisabarro A.G."/>
            <person name="Walton J.D."/>
            <person name="Blanchette R.A."/>
            <person name="Henrissat B."/>
            <person name="Martin F."/>
            <person name="Cullen D."/>
            <person name="Hibbett D.S."/>
            <person name="Grigoriev I.V."/>
        </authorList>
    </citation>
    <scope>NUCLEOTIDE SEQUENCE [LARGE SCALE GENOMIC DNA]</scope>
    <source>
        <strain evidence="2">FD-172 SS1</strain>
    </source>
</reference>
<keyword evidence="2" id="KW-1185">Reference proteome</keyword>
<dbReference type="HOGENOM" id="CLU_031314_0_0_1"/>